<accession>A0A371HV42</accession>
<dbReference type="AlphaFoldDB" id="A0A371HV42"/>
<keyword evidence="2" id="KW-1185">Reference proteome</keyword>
<feature type="non-terminal residue" evidence="1">
    <location>
        <position position="1"/>
    </location>
</feature>
<sequence>MPRARVKPYLNDLHKIARPITMFGSYDLSPLRRLTSNTYSAGEAISRANDEGPLKEDVTIY</sequence>
<dbReference type="EMBL" id="QJKJ01001647">
    <property type="protein sequence ID" value="RDY06637.1"/>
    <property type="molecule type" value="Genomic_DNA"/>
</dbReference>
<protein>
    <submittedName>
        <fullName evidence="1">Uncharacterized protein</fullName>
    </submittedName>
</protein>
<name>A0A371HV42_MUCPR</name>
<proteinExistence type="predicted"/>
<reference evidence="1" key="1">
    <citation type="submission" date="2018-05" db="EMBL/GenBank/DDBJ databases">
        <title>Draft genome of Mucuna pruriens seed.</title>
        <authorList>
            <person name="Nnadi N.E."/>
            <person name="Vos R."/>
            <person name="Hasami M.H."/>
            <person name="Devisetty U.K."/>
            <person name="Aguiy J.C."/>
        </authorList>
    </citation>
    <scope>NUCLEOTIDE SEQUENCE [LARGE SCALE GENOMIC DNA]</scope>
    <source>
        <strain evidence="1">JCA_2017</strain>
    </source>
</reference>
<organism evidence="1 2">
    <name type="scientific">Mucuna pruriens</name>
    <name type="common">Velvet bean</name>
    <name type="synonym">Dolichos pruriens</name>
    <dbReference type="NCBI Taxonomy" id="157652"/>
    <lineage>
        <taxon>Eukaryota</taxon>
        <taxon>Viridiplantae</taxon>
        <taxon>Streptophyta</taxon>
        <taxon>Embryophyta</taxon>
        <taxon>Tracheophyta</taxon>
        <taxon>Spermatophyta</taxon>
        <taxon>Magnoliopsida</taxon>
        <taxon>eudicotyledons</taxon>
        <taxon>Gunneridae</taxon>
        <taxon>Pentapetalae</taxon>
        <taxon>rosids</taxon>
        <taxon>fabids</taxon>
        <taxon>Fabales</taxon>
        <taxon>Fabaceae</taxon>
        <taxon>Papilionoideae</taxon>
        <taxon>50 kb inversion clade</taxon>
        <taxon>NPAAA clade</taxon>
        <taxon>indigoferoid/millettioid clade</taxon>
        <taxon>Phaseoleae</taxon>
        <taxon>Mucuna</taxon>
    </lineage>
</organism>
<comment type="caution">
    <text evidence="1">The sequence shown here is derived from an EMBL/GenBank/DDBJ whole genome shotgun (WGS) entry which is preliminary data.</text>
</comment>
<gene>
    <name evidence="1" type="ORF">CR513_09341</name>
</gene>
<evidence type="ECO:0000313" key="2">
    <source>
        <dbReference type="Proteomes" id="UP000257109"/>
    </source>
</evidence>
<dbReference type="Proteomes" id="UP000257109">
    <property type="component" value="Unassembled WGS sequence"/>
</dbReference>
<evidence type="ECO:0000313" key="1">
    <source>
        <dbReference type="EMBL" id="RDY06637.1"/>
    </source>
</evidence>